<dbReference type="AlphaFoldDB" id="A0A931BTZ5"/>
<proteinExistence type="predicted"/>
<name>A0A931BTZ5_9HYPH</name>
<gene>
    <name evidence="2" type="ORF">I2H38_05265</name>
</gene>
<feature type="region of interest" description="Disordered" evidence="1">
    <location>
        <begin position="1"/>
        <end position="53"/>
    </location>
</feature>
<organism evidence="2 3">
    <name type="scientific">Microvirga alba</name>
    <dbReference type="NCBI Taxonomy" id="2791025"/>
    <lineage>
        <taxon>Bacteria</taxon>
        <taxon>Pseudomonadati</taxon>
        <taxon>Pseudomonadota</taxon>
        <taxon>Alphaproteobacteria</taxon>
        <taxon>Hyphomicrobiales</taxon>
        <taxon>Methylobacteriaceae</taxon>
        <taxon>Microvirga</taxon>
    </lineage>
</organism>
<reference evidence="2" key="1">
    <citation type="submission" date="2020-11" db="EMBL/GenBank/DDBJ databases">
        <authorList>
            <person name="Kim M.K."/>
        </authorList>
    </citation>
    <scope>NUCLEOTIDE SEQUENCE</scope>
    <source>
        <strain evidence="2">BT350</strain>
    </source>
</reference>
<dbReference type="RefSeq" id="WP_196270783.1">
    <property type="nucleotide sequence ID" value="NZ_JADQDO010000002.1"/>
</dbReference>
<dbReference type="EMBL" id="JADQDO010000002">
    <property type="protein sequence ID" value="MBF9232787.1"/>
    <property type="molecule type" value="Genomic_DNA"/>
</dbReference>
<feature type="compositionally biased region" description="Basic and acidic residues" evidence="1">
    <location>
        <begin position="15"/>
        <end position="42"/>
    </location>
</feature>
<comment type="caution">
    <text evidence="2">The sequence shown here is derived from an EMBL/GenBank/DDBJ whole genome shotgun (WGS) entry which is preliminary data.</text>
</comment>
<dbReference type="Proteomes" id="UP000599312">
    <property type="component" value="Unassembled WGS sequence"/>
</dbReference>
<evidence type="ECO:0000313" key="3">
    <source>
        <dbReference type="Proteomes" id="UP000599312"/>
    </source>
</evidence>
<keyword evidence="3" id="KW-1185">Reference proteome</keyword>
<sequence length="53" mass="5514">MGNQPGSGRGPLPTDKSKPQEMPRKGEQPAPSKEHPSGEAGRKGGQTPQGGHR</sequence>
<evidence type="ECO:0000256" key="1">
    <source>
        <dbReference type="SAM" id="MobiDB-lite"/>
    </source>
</evidence>
<accession>A0A931BTZ5</accession>
<evidence type="ECO:0000313" key="2">
    <source>
        <dbReference type="EMBL" id="MBF9232787.1"/>
    </source>
</evidence>
<protein>
    <submittedName>
        <fullName evidence="2">Uncharacterized protein</fullName>
    </submittedName>
</protein>
<feature type="compositionally biased region" description="Gly residues" evidence="1">
    <location>
        <begin position="43"/>
        <end position="53"/>
    </location>
</feature>